<evidence type="ECO:0000256" key="2">
    <source>
        <dbReference type="SAM" id="Phobius"/>
    </source>
</evidence>
<dbReference type="PANTHER" id="PTHR23257:SF958">
    <property type="entry name" value="SERINE_THREONINE-PROTEIN KINASE WNK4"/>
    <property type="match status" value="1"/>
</dbReference>
<feature type="domain" description="Protein kinase" evidence="3">
    <location>
        <begin position="1576"/>
        <end position="1946"/>
    </location>
</feature>
<feature type="compositionally biased region" description="Polar residues" evidence="1">
    <location>
        <begin position="1811"/>
        <end position="1839"/>
    </location>
</feature>
<sequence length="1956" mass="208687">MNVLSQTLDSVKLTPECGIFVSSPPAERWSDLSTSVFSFGCRFTNISSTPTASPNMPPHARTRYTQIVSGMDMTHSEHGLYGLVSSNINSGGDFLFKNTSFSHCTTTETGKAFVQGDQSSYSSVTEFDTCTFTSMTSTSPGAAIHRQSADTLTVISCTFTQCESTVAQSLHGGALRAFTCNHVELSGTNTFDRCVCRGGAGGGFFIYDTTTTLTISGVTCVECWNSDGAGYYGNGGGGILGMKPTQAAAVQITSCKFTGCTSTTTGGLSVNIAFTTVSSCEFTDCEGNGRERGGGLNFLSKGTHTLSHCSFTNCSHLTGVGGGVASHSGSTISMESVAFTNCHTLNAAGGACHLDAGAADLLDCSFVDCNISLNSHYSGGGALFSSSSTKLHINNTHFVRCKALKGAAQMPMGGGLFVSGGKDVKLHLCTFTDCVGGQFGGGASLRSSVSVLTNCSFTNCFCKTGGGMDISYGQASLEYCVFNKCSSAKVENQGNGVGGLHLFANHSVLNHVQFIECKADGVKSAGLYLSGHNYSINHVTSTSCVSKGASDGSGLYGEFLTNAVVTNSKFISCTSEKQGGGGYLKGTDAKFENCTFQFCQSKGFGAALKIELTSCEITGCIIDQCTSSSTETAVIHFANTGGSLTITNTNITKSAGTGPKGGVLQINLKRITMSNVEISDSTLNSISPSSLAQGAAGYIQTVSSDFSNCRFEKCTSGQRAGALFFTNSGGTLTECTFDTCIAKGGNGGAVEIDGTSSIAFVSCIFTACSSGNGDGGAVWANVIDNTISFKDGSIKSCSASKSGGGIFISLLSLNDGTVKLENVGFGEEDIDLNSCEESGTNIYIHTTTVPSMLNPDTLVADYFTTPKNTETNVFDSTELESYVFGNKQQNSSSLLFIFNPYTGGPVFASAGKFDHELCGNSKLPCAVLDRAHNIAKESSNGNKDAEIVIQSDLDLTENIASTKPIKWSSSSSQMHRIRTATCTITIESETFTAHALHFTPTTIQTSPTLFAISGTGSLVLLSSKLSSFTLDEPLIKHEGASVEITGTTIEHITLSATAAIVASQPLTITHSFFNTITSQQKRGSAILAHLGQNTAISVKHTGFVKCVADNVENWVLLTGLENRTSLESESWAGTFNHTSEWNGVMVEESAEEGPYSLLYHFYPRPVGSFHVTKSNSSNFRLCGHSFLPCHSLPKSFDVTHEPLAEVREAELNELFSIGDRSLTISGHNKRGVVEMISKGRVLSSDLDDPGTLTFKELTIDVSSSQLTSDDSFFTFEDGSLSFYTVVISSSNVITPTLLNLKGGAFVVESLQLVQLTFTQTPFTLHAQTSTKITSLNVTQCAVSTLLSGEDCSLTLVTCTFSLQQSIDHVNDADEMCTWSTGLLVLDHCTTTLSFPTFDSVAQGAIAMRGGTLNISSGSFSNCSQPSSTAISTRKHIACSEDGMITIPTAWTSDDDSTENLWISTDSCDVTQAGTPILAPLFVPTIDVNKTKATGGKKSLYNLTLIGASLYPCDLSLCVWEVSEKKNSEPFVFELPASVFKTTTVIVADVNISGSSFSSSTVLRGALQYSDGLVTDWFTFRASSSERFSQAFDRNKSWIIPVIVVSVVALLLLLIIVFLVRRHQKKKKQDQPLSSQQEQMMDVVVKYDEDDEMMVRTDNNTNSNLFPAPSHPDQRQKDVTAVQRSFDDEDSKHEPIDLVKAYNCDDDFNISFVSTKQSLFQRIHHSDNNQPLNSGAILVSVIKGIKYLQSQKQDNLVVSVLTPHHFFLDSSGKVSLGTSDHLRHPDQSTLNEANRASEGNREGNNHFFRESNIGSVNDNTISSNTLKPSTNAQPVKSTEGQRWMAPEVAGRRTALDVSKAAVFSLGLVLWEMETGSVPFGEVDAVNAQRQLGAGSPLKMDRISSDFVKSLIASCLEVDPHARLSLNELEDKLKTLSEENGPQSQPHLARPPDCVHAL</sequence>
<keyword evidence="2" id="KW-0812">Transmembrane</keyword>
<dbReference type="InterPro" id="IPR050167">
    <property type="entry name" value="Ser_Thr_protein_kinase"/>
</dbReference>
<dbReference type="Pfam" id="PF07714">
    <property type="entry name" value="PK_Tyr_Ser-Thr"/>
    <property type="match status" value="1"/>
</dbReference>
<evidence type="ECO:0000313" key="4">
    <source>
        <dbReference type="EMBL" id="KAK2959177.1"/>
    </source>
</evidence>
<feature type="transmembrane region" description="Helical" evidence="2">
    <location>
        <begin position="1597"/>
        <end position="1619"/>
    </location>
</feature>
<keyword evidence="2" id="KW-0472">Membrane</keyword>
<accession>A0ABQ9Y5Z6</accession>
<feature type="region of interest" description="Disordered" evidence="1">
    <location>
        <begin position="1777"/>
        <end position="1840"/>
    </location>
</feature>
<protein>
    <recommendedName>
        <fullName evidence="3">Protein kinase domain-containing protein</fullName>
    </recommendedName>
</protein>
<dbReference type="Proteomes" id="UP001281761">
    <property type="component" value="Unassembled WGS sequence"/>
</dbReference>
<gene>
    <name evidence="4" type="ORF">BLNAU_5735</name>
</gene>
<name>A0ABQ9Y5Z6_9EUKA</name>
<organism evidence="4 5">
    <name type="scientific">Blattamonas nauphoetae</name>
    <dbReference type="NCBI Taxonomy" id="2049346"/>
    <lineage>
        <taxon>Eukaryota</taxon>
        <taxon>Metamonada</taxon>
        <taxon>Preaxostyla</taxon>
        <taxon>Oxymonadida</taxon>
        <taxon>Blattamonas</taxon>
    </lineage>
</organism>
<dbReference type="SMART" id="SM00220">
    <property type="entry name" value="S_TKc"/>
    <property type="match status" value="1"/>
</dbReference>
<dbReference type="Gene3D" id="1.10.510.10">
    <property type="entry name" value="Transferase(Phosphotransferase) domain 1"/>
    <property type="match status" value="1"/>
</dbReference>
<proteinExistence type="predicted"/>
<keyword evidence="2" id="KW-1133">Transmembrane helix</keyword>
<dbReference type="InterPro" id="IPR001245">
    <property type="entry name" value="Ser-Thr/Tyr_kinase_cat_dom"/>
</dbReference>
<keyword evidence="5" id="KW-1185">Reference proteome</keyword>
<comment type="caution">
    <text evidence="4">The sequence shown here is derived from an EMBL/GenBank/DDBJ whole genome shotgun (WGS) entry which is preliminary data.</text>
</comment>
<dbReference type="SUPFAM" id="SSF56112">
    <property type="entry name" value="Protein kinase-like (PK-like)"/>
    <property type="match status" value="1"/>
</dbReference>
<dbReference type="SUPFAM" id="SSF51126">
    <property type="entry name" value="Pectin lyase-like"/>
    <property type="match status" value="4"/>
</dbReference>
<dbReference type="InterPro" id="IPR011009">
    <property type="entry name" value="Kinase-like_dom_sf"/>
</dbReference>
<dbReference type="EMBL" id="JARBJD010000031">
    <property type="protein sequence ID" value="KAK2959177.1"/>
    <property type="molecule type" value="Genomic_DNA"/>
</dbReference>
<dbReference type="InterPro" id="IPR000719">
    <property type="entry name" value="Prot_kinase_dom"/>
</dbReference>
<evidence type="ECO:0000256" key="1">
    <source>
        <dbReference type="SAM" id="MobiDB-lite"/>
    </source>
</evidence>
<feature type="region of interest" description="Disordered" evidence="1">
    <location>
        <begin position="1935"/>
        <end position="1956"/>
    </location>
</feature>
<dbReference type="InterPro" id="IPR011050">
    <property type="entry name" value="Pectin_lyase_fold/virulence"/>
</dbReference>
<dbReference type="PANTHER" id="PTHR23257">
    <property type="entry name" value="SERINE-THREONINE PROTEIN KINASE"/>
    <property type="match status" value="1"/>
</dbReference>
<evidence type="ECO:0000259" key="3">
    <source>
        <dbReference type="PROSITE" id="PS50011"/>
    </source>
</evidence>
<feature type="compositionally biased region" description="Basic and acidic residues" evidence="1">
    <location>
        <begin position="1797"/>
        <end position="1808"/>
    </location>
</feature>
<dbReference type="PROSITE" id="PS50011">
    <property type="entry name" value="PROTEIN_KINASE_DOM"/>
    <property type="match status" value="1"/>
</dbReference>
<reference evidence="4 5" key="1">
    <citation type="journal article" date="2022" name="bioRxiv">
        <title>Genomics of Preaxostyla Flagellates Illuminates Evolutionary Transitions and the Path Towards Mitochondrial Loss.</title>
        <authorList>
            <person name="Novak L.V.F."/>
            <person name="Treitli S.C."/>
            <person name="Pyrih J."/>
            <person name="Halakuc P."/>
            <person name="Pipaliya S.V."/>
            <person name="Vacek V."/>
            <person name="Brzon O."/>
            <person name="Soukal P."/>
            <person name="Eme L."/>
            <person name="Dacks J.B."/>
            <person name="Karnkowska A."/>
            <person name="Elias M."/>
            <person name="Hampl V."/>
        </authorList>
    </citation>
    <scope>NUCLEOTIDE SEQUENCE [LARGE SCALE GENOMIC DNA]</scope>
    <source>
        <strain evidence="4">NAU3</strain>
        <tissue evidence="4">Gut</tissue>
    </source>
</reference>
<evidence type="ECO:0000313" key="5">
    <source>
        <dbReference type="Proteomes" id="UP001281761"/>
    </source>
</evidence>